<dbReference type="SUPFAM" id="SSF48452">
    <property type="entry name" value="TPR-like"/>
    <property type="match status" value="2"/>
</dbReference>
<keyword evidence="3" id="KW-1185">Reference proteome</keyword>
<dbReference type="OrthoDB" id="7540423at2"/>
<dbReference type="EMBL" id="CP025611">
    <property type="protein sequence ID" value="AUN29923.1"/>
    <property type="molecule type" value="Genomic_DNA"/>
</dbReference>
<protein>
    <submittedName>
        <fullName evidence="2">Uncharacterized protein</fullName>
    </submittedName>
</protein>
<proteinExistence type="predicted"/>
<feature type="region of interest" description="Disordered" evidence="1">
    <location>
        <begin position="490"/>
        <end position="520"/>
    </location>
</feature>
<sequence>MKHLGTVKNRKLREDALRSFVKALHTGRMVAVTGALSTKSKGYPSWPEFKQTYALVALDITTKILDTRRGEEALDWTASGAIIKDIRQRSLRLLINSGGDRPDYIISTAEINKYWKILNNRQHPTMIDARVEMWAISECFKALDQELVFSRAGLVIDNEYQEPALATFQKRIAAIFLSRTYDESSKGHEAAITPLLRSLGIQRIATLNYDLELERALMLRHDEATLLRNGEQEIRKLINTYVAGTNNETNDSTNLKESRLNVLRYAAKSKLKEPGESHFSPTDESVDPVGNTEDQGQRPPASLLSGRVRPKLSSVADFIGMHGSGKPIVQEHRNRLSRTLGDGLLVESDIVDRERPDRLFEFAVGSARPGRHILHLHGRADAPESLVINIRQYDRLYRLDDLYRDPFDHSLRVLFGGNPILFVGLGMTEPELNEKLQYFVSNAPFSRLAPAFVVWNPTKKERLDPLWLQERRLDFRTRLGVHLIYLDDLPPPPATSETATEKGMSADQGATEQEEDKTETDLSREMAALLERLPELVRRVDRRLKRRGAWRSIQLRLEDRLKNRQAVRLWGALALQKEVMERGINVLPRQGECSYQSPDNLVFAAAHIGQGRGALAEALMNGAEGWLRIENIYLRPTAPKDRLLINAGFSYNSNAVLNGISRFLSTRLVSGLATQSFSREASYGDGSLFQTNNPVLIIINGVDRFFSSDGTLLSAELDHLLRSIRRVKQNMVQVLLLGTERLRPYCEALGCHLNIIIKIEKTSHNTKSDNQGAVNGIDTQTLLEKICTPNRQLNSAYLEWVAERFKDFALRASNGKLSPELDITDSAAARIERALDVDRNGLNRAFFEAYLFPPLLQSLQLNCPATFEVLRTMCFIGSPIQAGILLYAPKVRSILAEDPVKGSTSIKSPNEIISELEKVVANLIKLHLLIVFEPYIPHSEVAAYRKYDAEQKVNYAQSGDPSHMGTSQLHDHGKYSARGGFIDIRADSVLRLRVGLHRSLAAFLRDRHGAPINDAKLATTFNLSMFMSNPGEDYSPEPNFHTELGDLVDSLVGAWHDILAMQKFCTSQFLKKLNKLSINKEKMPLACEEKEKIIDAYRDGVKIKNAVSKSAELQNEIQDLYSHKDSHKFIIRSIFARSSSMAASCLRAALSLVRGYYSTAALLKLDQGDRTNVDDSYGALTDHALRLDRLINGFGDCSVARTIYRKVFLAEGNSELSAEYAAHLGADPFYEDDLVWLHNERGVVALAQGNLYEARDAFGAAMEINKERVDLDYQGNYWRRIAINMVTTQIERGHLKPAERLLEQLETSIHTQVSQGEVITAGEPATMGATLRHADQIRALFHAIDRPPPIRGNSLYSRELILCVAMSTGYRATIAQMRGRYHEAKDLFEISIKMLRCLGEQRAFAHFERSYATLHIFIGEKQEALRHIEYAIAAAQSAKQMDILHRSRVVRADLWHQSFSDPRVLRQAQQDIRDALTYAAASDCYRVRIEASTSLAKHVRHGGDYDTALRYAADAMTIACRYGHAQHRTSLRIEIGQALKARGDPKSGDALLDQAVAISTGRGFHHILERVRLARNEHIPDLPTFTPPTVR</sequence>
<dbReference type="Proteomes" id="UP000234752">
    <property type="component" value="Chromosome eg_1"/>
</dbReference>
<dbReference type="InterPro" id="IPR011990">
    <property type="entry name" value="TPR-like_helical_dom_sf"/>
</dbReference>
<dbReference type="Gene3D" id="1.25.40.10">
    <property type="entry name" value="Tetratricopeptide repeat domain"/>
    <property type="match status" value="1"/>
</dbReference>
<accession>A0A2K9N9U8</accession>
<reference evidence="2 3" key="1">
    <citation type="submission" date="2017-12" db="EMBL/GenBank/DDBJ databases">
        <title>Genomes of bacteria within cyanobacterial aggregates.</title>
        <authorList>
            <person name="Cai H."/>
        </authorList>
    </citation>
    <scope>NUCLEOTIDE SEQUENCE [LARGE SCALE GENOMIC DNA]</scope>
    <source>
        <strain evidence="2 3">TH16</strain>
    </source>
</reference>
<evidence type="ECO:0000313" key="3">
    <source>
        <dbReference type="Proteomes" id="UP000234752"/>
    </source>
</evidence>
<dbReference type="RefSeq" id="WP_102111635.1">
    <property type="nucleotide sequence ID" value="NZ_BMGN01000003.1"/>
</dbReference>
<evidence type="ECO:0000313" key="2">
    <source>
        <dbReference type="EMBL" id="AUN29923.1"/>
    </source>
</evidence>
<dbReference type="Pfam" id="PF13289">
    <property type="entry name" value="SIR2_2"/>
    <property type="match status" value="1"/>
</dbReference>
<dbReference type="KEGG" id="ncb:C0V82_06540"/>
<gene>
    <name evidence="2" type="ORF">C0V82_06540</name>
</gene>
<organism evidence="2 3">
    <name type="scientific">Niveispirillum cyanobacteriorum</name>
    <dbReference type="NCBI Taxonomy" id="1612173"/>
    <lineage>
        <taxon>Bacteria</taxon>
        <taxon>Pseudomonadati</taxon>
        <taxon>Pseudomonadota</taxon>
        <taxon>Alphaproteobacteria</taxon>
        <taxon>Rhodospirillales</taxon>
        <taxon>Azospirillaceae</taxon>
        <taxon>Niveispirillum</taxon>
    </lineage>
</organism>
<name>A0A2K9N9U8_9PROT</name>
<feature type="region of interest" description="Disordered" evidence="1">
    <location>
        <begin position="271"/>
        <end position="306"/>
    </location>
</feature>
<evidence type="ECO:0000256" key="1">
    <source>
        <dbReference type="SAM" id="MobiDB-lite"/>
    </source>
</evidence>